<dbReference type="CDD" id="cd07983">
    <property type="entry name" value="LPLAT_DUF374-like"/>
    <property type="match status" value="1"/>
</dbReference>
<keyword evidence="3" id="KW-1185">Reference proteome</keyword>
<name>A0A4S2GWW3_9PROT</name>
<protein>
    <submittedName>
        <fullName evidence="2">DUF374 domain-containing protein</fullName>
    </submittedName>
</protein>
<comment type="caution">
    <text evidence="2">The sequence shown here is derived from an EMBL/GenBank/DDBJ whole genome shotgun (WGS) entry which is preliminary data.</text>
</comment>
<feature type="domain" description="DUF374" evidence="1">
    <location>
        <begin position="71"/>
        <end position="142"/>
    </location>
</feature>
<dbReference type="Proteomes" id="UP000308054">
    <property type="component" value="Unassembled WGS sequence"/>
</dbReference>
<accession>A0A4S2GWW3</accession>
<dbReference type="AlphaFoldDB" id="A0A4S2GWW3"/>
<gene>
    <name evidence="2" type="ORF">E5163_16065</name>
</gene>
<dbReference type="Pfam" id="PF04028">
    <property type="entry name" value="DUF374"/>
    <property type="match status" value="1"/>
</dbReference>
<dbReference type="OrthoDB" id="9810508at2"/>
<sequence>MIKSVIAAAPVRNTIAALVAGYMKLVKHTVRWEVHGRQHVETHWKNPKGVILAFWHGRLMGAISTWPVPLQPVKVLVSRSSHGDLITRTADMLGVGTIRGSSRNRKKLDKDKGGAEAYPQMVSFVKSGGCMGLTPDGPRGPRYRAAPGAARLALDTGANVLIMGWSTRWRIVFKSWDRVILPLPFSKGVIVWGEPVEPASGSDEAEAIEQTRRTIEDRLVAANAQADAACGVRPIEPAPAPEPGLRGA</sequence>
<organism evidence="2 3">
    <name type="scientific">Marinicauda algicola</name>
    <dbReference type="NCBI Taxonomy" id="2029849"/>
    <lineage>
        <taxon>Bacteria</taxon>
        <taxon>Pseudomonadati</taxon>
        <taxon>Pseudomonadota</taxon>
        <taxon>Alphaproteobacteria</taxon>
        <taxon>Maricaulales</taxon>
        <taxon>Maricaulaceae</taxon>
        <taxon>Marinicauda</taxon>
    </lineage>
</organism>
<evidence type="ECO:0000313" key="3">
    <source>
        <dbReference type="Proteomes" id="UP000308054"/>
    </source>
</evidence>
<proteinExistence type="predicted"/>
<dbReference type="InterPro" id="IPR007172">
    <property type="entry name" value="DUF374"/>
</dbReference>
<dbReference type="EMBL" id="SRXW01000007">
    <property type="protein sequence ID" value="TGY87232.1"/>
    <property type="molecule type" value="Genomic_DNA"/>
</dbReference>
<reference evidence="2 3" key="1">
    <citation type="journal article" date="2017" name="Int. J. Syst. Evol. Microbiol.">
        <title>Marinicauda algicola sp. nov., isolated from a marine red alga Rhodosorus marinus.</title>
        <authorList>
            <person name="Jeong S.E."/>
            <person name="Jeon S.H."/>
            <person name="Chun B.H."/>
            <person name="Kim D.W."/>
            <person name="Jeon C.O."/>
        </authorList>
    </citation>
    <scope>NUCLEOTIDE SEQUENCE [LARGE SCALE GENOMIC DNA]</scope>
    <source>
        <strain evidence="2 3">JCM 31718</strain>
    </source>
</reference>
<evidence type="ECO:0000259" key="1">
    <source>
        <dbReference type="Pfam" id="PF04028"/>
    </source>
</evidence>
<evidence type="ECO:0000313" key="2">
    <source>
        <dbReference type="EMBL" id="TGY87232.1"/>
    </source>
</evidence>
<dbReference type="RefSeq" id="WP_135997535.1">
    <property type="nucleotide sequence ID" value="NZ_CP071057.1"/>
</dbReference>